<dbReference type="PANTHER" id="PTHR30154">
    <property type="entry name" value="LEUCINE-RESPONSIVE REGULATORY PROTEIN"/>
    <property type="match status" value="1"/>
</dbReference>
<dbReference type="Gene3D" id="3.30.70.1450">
    <property type="entry name" value="Regulator of K+ conductance, C-terminal domain"/>
    <property type="match status" value="1"/>
</dbReference>
<gene>
    <name evidence="6" type="ordered locus">Hqrw_1350</name>
</gene>
<dbReference type="PROSITE" id="PS50956">
    <property type="entry name" value="HTH_ASNC_2"/>
    <property type="match status" value="1"/>
</dbReference>
<keyword evidence="2" id="KW-0238">DNA-binding</keyword>
<dbReference type="InterPro" id="IPR036721">
    <property type="entry name" value="RCK_C_sf"/>
</dbReference>
<dbReference type="PRINTS" id="PR00033">
    <property type="entry name" value="HTHASNC"/>
</dbReference>
<evidence type="ECO:0000313" key="7">
    <source>
        <dbReference type="Proteomes" id="UP000007954"/>
    </source>
</evidence>
<dbReference type="InterPro" id="IPR006037">
    <property type="entry name" value="RCK_C"/>
</dbReference>
<dbReference type="CDD" id="cd00090">
    <property type="entry name" value="HTH_ARSR"/>
    <property type="match status" value="1"/>
</dbReference>
<dbReference type="GO" id="GO:0006813">
    <property type="term" value="P:potassium ion transport"/>
    <property type="evidence" value="ECO:0007669"/>
    <property type="project" value="InterPro"/>
</dbReference>
<keyword evidence="3" id="KW-0804">Transcription</keyword>
<protein>
    <submittedName>
        <fullName evidence="6">Lrp/AsnC family transcription regulator / TrkA domain protein</fullName>
    </submittedName>
</protein>
<dbReference type="Gene3D" id="1.10.10.10">
    <property type="entry name" value="Winged helix-like DNA-binding domain superfamily/Winged helix DNA-binding domain"/>
    <property type="match status" value="1"/>
</dbReference>
<accession>G0LHS0</accession>
<proteinExistence type="predicted"/>
<dbReference type="HOGENOM" id="CLU_1088218_0_0_2"/>
<dbReference type="AlphaFoldDB" id="G0LHS0"/>
<dbReference type="OrthoDB" id="6762at2157"/>
<dbReference type="SMART" id="SM00344">
    <property type="entry name" value="HTH_ASNC"/>
    <property type="match status" value="1"/>
</dbReference>
<dbReference type="KEGG" id="hwc:Hqrw_1350"/>
<name>G0LHS0_HALWC</name>
<dbReference type="EMBL" id="FR746099">
    <property type="protein sequence ID" value="CCC39308.1"/>
    <property type="molecule type" value="Genomic_DNA"/>
</dbReference>
<organism evidence="6 7">
    <name type="scientific">Haloquadratum walsbyi (strain DSM 16854 / JCM 12705 / C23)</name>
    <dbReference type="NCBI Taxonomy" id="768065"/>
    <lineage>
        <taxon>Archaea</taxon>
        <taxon>Methanobacteriati</taxon>
        <taxon>Methanobacteriota</taxon>
        <taxon>Stenosarchaea group</taxon>
        <taxon>Halobacteria</taxon>
        <taxon>Halobacteriales</taxon>
        <taxon>Haloferacaceae</taxon>
        <taxon>Haloquadratum</taxon>
    </lineage>
</organism>
<dbReference type="Pfam" id="PF13412">
    <property type="entry name" value="HTH_24"/>
    <property type="match status" value="1"/>
</dbReference>
<dbReference type="GO" id="GO:0043565">
    <property type="term" value="F:sequence-specific DNA binding"/>
    <property type="evidence" value="ECO:0007669"/>
    <property type="project" value="InterPro"/>
</dbReference>
<evidence type="ECO:0000259" key="4">
    <source>
        <dbReference type="PROSITE" id="PS50956"/>
    </source>
</evidence>
<dbReference type="InterPro" id="IPR036390">
    <property type="entry name" value="WH_DNA-bd_sf"/>
</dbReference>
<dbReference type="InterPro" id="IPR011991">
    <property type="entry name" value="ArsR-like_HTH"/>
</dbReference>
<dbReference type="Pfam" id="PF02080">
    <property type="entry name" value="TrkA_C"/>
    <property type="match status" value="1"/>
</dbReference>
<feature type="domain" description="RCK C-terminal" evidence="5">
    <location>
        <begin position="159"/>
        <end position="247"/>
    </location>
</feature>
<evidence type="ECO:0000256" key="2">
    <source>
        <dbReference type="ARBA" id="ARBA00023125"/>
    </source>
</evidence>
<dbReference type="PROSITE" id="PS51202">
    <property type="entry name" value="RCK_C"/>
    <property type="match status" value="1"/>
</dbReference>
<evidence type="ECO:0000256" key="1">
    <source>
        <dbReference type="ARBA" id="ARBA00023015"/>
    </source>
</evidence>
<dbReference type="Proteomes" id="UP000007954">
    <property type="component" value="Chromosome"/>
</dbReference>
<dbReference type="RefSeq" id="WP_014555202.1">
    <property type="nucleotide sequence ID" value="NC_017459.1"/>
</dbReference>
<evidence type="ECO:0000313" key="6">
    <source>
        <dbReference type="EMBL" id="CCC39308.1"/>
    </source>
</evidence>
<keyword evidence="1" id="KW-0805">Transcription regulation</keyword>
<dbReference type="InterPro" id="IPR019888">
    <property type="entry name" value="Tscrpt_reg_AsnC-like"/>
</dbReference>
<dbReference type="GeneID" id="12445993"/>
<dbReference type="GO" id="GO:0008324">
    <property type="term" value="F:monoatomic cation transmembrane transporter activity"/>
    <property type="evidence" value="ECO:0007669"/>
    <property type="project" value="InterPro"/>
</dbReference>
<dbReference type="PANTHER" id="PTHR30154:SF34">
    <property type="entry name" value="TRANSCRIPTIONAL REGULATOR AZLB"/>
    <property type="match status" value="1"/>
</dbReference>
<reference evidence="6 7" key="1">
    <citation type="journal article" date="2011" name="PLoS ONE">
        <title>Haloquadratum walsbyi: limited diversity in a global pond.</title>
        <authorList>
            <person name="Dyall-Smith M."/>
            <person name="Pfeiffer F."/>
            <person name="Klee K."/>
            <person name="Palm P."/>
            <person name="Gross K."/>
            <person name="Schuster S.C."/>
            <person name="Rampp M."/>
            <person name="Oesterhelt D."/>
        </authorList>
    </citation>
    <scope>NUCLEOTIDE SEQUENCE [LARGE SCALE GENOMIC DNA]</scope>
    <source>
        <strain evidence="7">DSM 16854 / JCM 12705 / C23</strain>
    </source>
</reference>
<dbReference type="SUPFAM" id="SSF116726">
    <property type="entry name" value="TrkA C-terminal domain-like"/>
    <property type="match status" value="1"/>
</dbReference>
<evidence type="ECO:0000256" key="3">
    <source>
        <dbReference type="ARBA" id="ARBA00023163"/>
    </source>
</evidence>
<dbReference type="GO" id="GO:0043200">
    <property type="term" value="P:response to amino acid"/>
    <property type="evidence" value="ECO:0007669"/>
    <property type="project" value="TreeGrafter"/>
</dbReference>
<evidence type="ECO:0000259" key="5">
    <source>
        <dbReference type="PROSITE" id="PS51202"/>
    </source>
</evidence>
<dbReference type="GO" id="GO:0005829">
    <property type="term" value="C:cytosol"/>
    <property type="evidence" value="ECO:0007669"/>
    <property type="project" value="TreeGrafter"/>
</dbReference>
<sequence length="255" mass="27596">MTYRPDEIDRRILYYLGANARDTSAPMIAEEVDVTPATVRNRISQLEESGIIRGYHTDINYEQSNGKVTTQFTCTAPVGKRSTFADKAAATPGIIHVRELLAGQDNLVITAVGEDTNDINRIAHQLSAAGLSIQREDIVIDETFQPYHRFAPEEDRAPSAVTDFQAVAGGGELVEFTVSETAGIAGMTLADAHREGLLPEKVLVVGIERDGSHITPNSDAEIEPGDLVSVFSPEALPEQLVTAFDSDTRSASEQV</sequence>
<dbReference type="SUPFAM" id="SSF46785">
    <property type="entry name" value="Winged helix' DNA-binding domain"/>
    <property type="match status" value="1"/>
</dbReference>
<dbReference type="InterPro" id="IPR036388">
    <property type="entry name" value="WH-like_DNA-bd_sf"/>
</dbReference>
<feature type="domain" description="HTH asnC-type" evidence="4">
    <location>
        <begin position="5"/>
        <end position="68"/>
    </location>
</feature>
<dbReference type="InterPro" id="IPR000485">
    <property type="entry name" value="AsnC-type_HTH_dom"/>
</dbReference>